<accession>B9TIR6</accession>
<dbReference type="InParanoid" id="B9TIR6"/>
<protein>
    <submittedName>
        <fullName evidence="1">Uncharacterized protein</fullName>
    </submittedName>
</protein>
<keyword evidence="2" id="KW-1185">Reference proteome</keyword>
<dbReference type="STRING" id="3988.B9TIR6"/>
<sequence length="158" mass="17466">MSGETGKKISEKVVAVNEAIASTLEISQQYAKQDEVMVANSEEAIAHVLEQFKVAATRLSDSSHAVHQEGKHIGEEIAEVLVTLQFQDRISQILNHVRSNLVKLTAQLTEQRGSAFTQADIDRWLKELAETYTMPEQHVVHVGGVHQADANASDITFF</sequence>
<organism evidence="1 2">
    <name type="scientific">Ricinus communis</name>
    <name type="common">Castor bean</name>
    <dbReference type="NCBI Taxonomy" id="3988"/>
    <lineage>
        <taxon>Eukaryota</taxon>
        <taxon>Viridiplantae</taxon>
        <taxon>Streptophyta</taxon>
        <taxon>Embryophyta</taxon>
        <taxon>Tracheophyta</taxon>
        <taxon>Spermatophyta</taxon>
        <taxon>Magnoliopsida</taxon>
        <taxon>eudicotyledons</taxon>
        <taxon>Gunneridae</taxon>
        <taxon>Pentapetalae</taxon>
        <taxon>rosids</taxon>
        <taxon>fabids</taxon>
        <taxon>Malpighiales</taxon>
        <taxon>Euphorbiaceae</taxon>
        <taxon>Acalyphoideae</taxon>
        <taxon>Acalypheae</taxon>
        <taxon>Ricinus</taxon>
    </lineage>
</organism>
<dbReference type="Proteomes" id="UP000008311">
    <property type="component" value="Unassembled WGS sequence"/>
</dbReference>
<name>B9TIR6_RICCO</name>
<evidence type="ECO:0000313" key="1">
    <source>
        <dbReference type="EMBL" id="EEF24249.1"/>
    </source>
</evidence>
<dbReference type="AlphaFoldDB" id="B9TIR6"/>
<proteinExistence type="predicted"/>
<gene>
    <name evidence="1" type="ORF">RCOM_1806830</name>
</gene>
<reference evidence="2" key="1">
    <citation type="journal article" date="2010" name="Nat. Biotechnol.">
        <title>Draft genome sequence of the oilseed species Ricinus communis.</title>
        <authorList>
            <person name="Chan A.P."/>
            <person name="Crabtree J."/>
            <person name="Zhao Q."/>
            <person name="Lorenzi H."/>
            <person name="Orvis J."/>
            <person name="Puiu D."/>
            <person name="Melake-Berhan A."/>
            <person name="Jones K.M."/>
            <person name="Redman J."/>
            <person name="Chen G."/>
            <person name="Cahoon E.B."/>
            <person name="Gedil M."/>
            <person name="Stanke M."/>
            <person name="Haas B.J."/>
            <person name="Wortman J.R."/>
            <person name="Fraser-Liggett C.M."/>
            <person name="Ravel J."/>
            <person name="Rabinowicz P.D."/>
        </authorList>
    </citation>
    <scope>NUCLEOTIDE SEQUENCE [LARGE SCALE GENOMIC DNA]</scope>
    <source>
        <strain evidence="2">cv. Hale</strain>
    </source>
</reference>
<dbReference type="EMBL" id="EQ982898">
    <property type="protein sequence ID" value="EEF24249.1"/>
    <property type="molecule type" value="Genomic_DNA"/>
</dbReference>
<dbReference type="SUPFAM" id="SSF75708">
    <property type="entry name" value="Chemotaxis phosphatase CheZ"/>
    <property type="match status" value="1"/>
</dbReference>
<evidence type="ECO:0000313" key="2">
    <source>
        <dbReference type="Proteomes" id="UP000008311"/>
    </source>
</evidence>